<dbReference type="EMBL" id="UINC01036133">
    <property type="protein sequence ID" value="SVB29635.1"/>
    <property type="molecule type" value="Genomic_DNA"/>
</dbReference>
<dbReference type="AlphaFoldDB" id="A0A382CU64"/>
<sequence>MSIEQCIICGSSDTSVFVHLHSNDLLALKCKNCSHIFINNSPINADNISEYYTMEDFKGKRTLQEFEYSNYYTDCFVDYNQRNESSLVLMQFKEKANYFDSLLPKGSKILDVGCATGVFLDMMRKFEWEVEGVEVSNELASYAHEKFDIQVHVKDLTKEKLDSGPFQLITMFDVIEHIPDPNLMIKACSDLLVENGLLLLRTPTEEALLRDIAKGLYLTTLKKIDFPMLWFYSYEHLHSFSTNSLKNLLVNHGFEVTKVFREEESFDRLNISPILKTFLNFVNIISSWTNKQHKISLVAKKIY</sequence>
<gene>
    <name evidence="1" type="ORF">METZ01_LOCUS182489</name>
</gene>
<reference evidence="1" key="1">
    <citation type="submission" date="2018-05" db="EMBL/GenBank/DDBJ databases">
        <authorList>
            <person name="Lanie J.A."/>
            <person name="Ng W.-L."/>
            <person name="Kazmierczak K.M."/>
            <person name="Andrzejewski T.M."/>
            <person name="Davidsen T.M."/>
            <person name="Wayne K.J."/>
            <person name="Tettelin H."/>
            <person name="Glass J.I."/>
            <person name="Rusch D."/>
            <person name="Podicherti R."/>
            <person name="Tsui H.-C.T."/>
            <person name="Winkler M.E."/>
        </authorList>
    </citation>
    <scope>NUCLEOTIDE SEQUENCE</scope>
</reference>
<dbReference type="PANTHER" id="PTHR43861:SF6">
    <property type="entry name" value="METHYLTRANSFERASE TYPE 11"/>
    <property type="match status" value="1"/>
</dbReference>
<dbReference type="SUPFAM" id="SSF53335">
    <property type="entry name" value="S-adenosyl-L-methionine-dependent methyltransferases"/>
    <property type="match status" value="1"/>
</dbReference>
<protein>
    <recommendedName>
        <fullName evidence="2">Methyltransferase type 11 domain-containing protein</fullName>
    </recommendedName>
</protein>
<organism evidence="1">
    <name type="scientific">marine metagenome</name>
    <dbReference type="NCBI Taxonomy" id="408172"/>
    <lineage>
        <taxon>unclassified sequences</taxon>
        <taxon>metagenomes</taxon>
        <taxon>ecological metagenomes</taxon>
    </lineage>
</organism>
<name>A0A382CU64_9ZZZZ</name>
<evidence type="ECO:0008006" key="2">
    <source>
        <dbReference type="Google" id="ProtNLM"/>
    </source>
</evidence>
<accession>A0A382CU64</accession>
<dbReference type="PANTHER" id="PTHR43861">
    <property type="entry name" value="TRANS-ACONITATE 2-METHYLTRANSFERASE-RELATED"/>
    <property type="match status" value="1"/>
</dbReference>
<evidence type="ECO:0000313" key="1">
    <source>
        <dbReference type="EMBL" id="SVB29635.1"/>
    </source>
</evidence>
<dbReference type="InterPro" id="IPR029063">
    <property type="entry name" value="SAM-dependent_MTases_sf"/>
</dbReference>
<dbReference type="Gene3D" id="3.40.50.150">
    <property type="entry name" value="Vaccinia Virus protein VP39"/>
    <property type="match status" value="1"/>
</dbReference>
<proteinExistence type="predicted"/>
<dbReference type="Pfam" id="PF13489">
    <property type="entry name" value="Methyltransf_23"/>
    <property type="match status" value="1"/>
</dbReference>
<dbReference type="CDD" id="cd02440">
    <property type="entry name" value="AdoMet_MTases"/>
    <property type="match status" value="1"/>
</dbReference>